<feature type="signal peptide" evidence="7">
    <location>
        <begin position="1"/>
        <end position="21"/>
    </location>
</feature>
<dbReference type="CDD" id="cd09116">
    <property type="entry name" value="PLDc_Nuc_like"/>
    <property type="match status" value="1"/>
</dbReference>
<dbReference type="GO" id="GO:0016891">
    <property type="term" value="F:RNA endonuclease activity producing 5'-phosphomonoesters, hydrolytic mechanism"/>
    <property type="evidence" value="ECO:0007669"/>
    <property type="project" value="TreeGrafter"/>
</dbReference>
<comment type="similarity">
    <text evidence="2">Belongs to the phospholipase D family.</text>
</comment>
<comment type="catalytic activity">
    <reaction evidence="1">
        <text>a 1,2-diacyl-sn-glycero-3-phosphocholine + H2O = a 1,2-diacyl-sn-glycero-3-phosphate + choline + H(+)</text>
        <dbReference type="Rhea" id="RHEA:14445"/>
        <dbReference type="ChEBI" id="CHEBI:15354"/>
        <dbReference type="ChEBI" id="CHEBI:15377"/>
        <dbReference type="ChEBI" id="CHEBI:15378"/>
        <dbReference type="ChEBI" id="CHEBI:57643"/>
        <dbReference type="ChEBI" id="CHEBI:58608"/>
        <dbReference type="EC" id="3.1.4.4"/>
    </reaction>
</comment>
<dbReference type="PANTHER" id="PTHR43856:SF1">
    <property type="entry name" value="MITOCHONDRIAL CARDIOLIPIN HYDROLASE"/>
    <property type="match status" value="1"/>
</dbReference>
<evidence type="ECO:0000256" key="1">
    <source>
        <dbReference type="ARBA" id="ARBA00000798"/>
    </source>
</evidence>
<keyword evidence="6" id="KW-0443">Lipid metabolism</keyword>
<dbReference type="InterPro" id="IPR025202">
    <property type="entry name" value="PLD-like_dom"/>
</dbReference>
<dbReference type="GO" id="GO:0016042">
    <property type="term" value="P:lipid catabolic process"/>
    <property type="evidence" value="ECO:0007669"/>
    <property type="project" value="UniProtKB-KW"/>
</dbReference>
<evidence type="ECO:0000256" key="2">
    <source>
        <dbReference type="ARBA" id="ARBA00008664"/>
    </source>
</evidence>
<dbReference type="EMBL" id="CP034086">
    <property type="protein sequence ID" value="AZG76420.1"/>
    <property type="molecule type" value="Genomic_DNA"/>
</dbReference>
<name>A0A3G8M5P9_9HYPH</name>
<dbReference type="Pfam" id="PF13091">
    <property type="entry name" value="PLDc_2"/>
    <property type="match status" value="1"/>
</dbReference>
<feature type="domain" description="Phospholipase D-like" evidence="8">
    <location>
        <begin position="49"/>
        <end position="172"/>
    </location>
</feature>
<evidence type="ECO:0000313" key="9">
    <source>
        <dbReference type="EMBL" id="AZG76420.1"/>
    </source>
</evidence>
<evidence type="ECO:0000256" key="5">
    <source>
        <dbReference type="ARBA" id="ARBA00022963"/>
    </source>
</evidence>
<organism evidence="9 10">
    <name type="scientific">Methylocystis rosea</name>
    <dbReference type="NCBI Taxonomy" id="173366"/>
    <lineage>
        <taxon>Bacteria</taxon>
        <taxon>Pseudomonadati</taxon>
        <taxon>Pseudomonadota</taxon>
        <taxon>Alphaproteobacteria</taxon>
        <taxon>Hyphomicrobiales</taxon>
        <taxon>Methylocystaceae</taxon>
        <taxon>Methylocystis</taxon>
    </lineage>
</organism>
<dbReference type="AlphaFoldDB" id="A0A3G8M5P9"/>
<dbReference type="KEGG" id="mros:EHO51_06565"/>
<accession>A0A3G8M5P9</accession>
<protein>
    <recommendedName>
        <fullName evidence="3">phospholipase D</fullName>
        <ecNumber evidence="3">3.1.4.4</ecNumber>
    </recommendedName>
</protein>
<reference evidence="9 10" key="1">
    <citation type="submission" date="2018-11" db="EMBL/GenBank/DDBJ databases">
        <title>Genome squencing of methanotrophic bacteria isolated from alkaline groundwater in Korea.</title>
        <authorList>
            <person name="Nguyen L.N."/>
        </authorList>
    </citation>
    <scope>NUCLEOTIDE SEQUENCE [LARGE SCALE GENOMIC DNA]</scope>
    <source>
        <strain evidence="9 10">GW6</strain>
    </source>
</reference>
<evidence type="ECO:0000259" key="8">
    <source>
        <dbReference type="Pfam" id="PF13091"/>
    </source>
</evidence>
<dbReference type="Gene3D" id="3.30.870.10">
    <property type="entry name" value="Endonuclease Chain A"/>
    <property type="match status" value="1"/>
</dbReference>
<gene>
    <name evidence="9" type="ORF">EHO51_06565</name>
</gene>
<keyword evidence="5" id="KW-0442">Lipid degradation</keyword>
<dbReference type="RefSeq" id="WP_124738226.1">
    <property type="nucleotide sequence ID" value="NZ_CP034086.1"/>
</dbReference>
<keyword evidence="4" id="KW-0378">Hydrolase</keyword>
<evidence type="ECO:0000313" key="10">
    <source>
        <dbReference type="Proteomes" id="UP000273982"/>
    </source>
</evidence>
<dbReference type="InterPro" id="IPR051406">
    <property type="entry name" value="PLD_domain"/>
</dbReference>
<evidence type="ECO:0000256" key="3">
    <source>
        <dbReference type="ARBA" id="ARBA00012027"/>
    </source>
</evidence>
<proteinExistence type="inferred from homology"/>
<dbReference type="SUPFAM" id="SSF56024">
    <property type="entry name" value="Phospholipase D/nuclease"/>
    <property type="match status" value="1"/>
</dbReference>
<dbReference type="GO" id="GO:0004630">
    <property type="term" value="F:phospholipase D activity"/>
    <property type="evidence" value="ECO:0007669"/>
    <property type="project" value="UniProtKB-EC"/>
</dbReference>
<feature type="chain" id="PRO_5018257580" description="phospholipase D" evidence="7">
    <location>
        <begin position="22"/>
        <end position="183"/>
    </location>
</feature>
<keyword evidence="7" id="KW-0732">Signal</keyword>
<dbReference type="PANTHER" id="PTHR43856">
    <property type="entry name" value="CARDIOLIPIN HYDROLASE"/>
    <property type="match status" value="1"/>
</dbReference>
<evidence type="ECO:0000256" key="6">
    <source>
        <dbReference type="ARBA" id="ARBA00023098"/>
    </source>
</evidence>
<dbReference type="Proteomes" id="UP000273982">
    <property type="component" value="Chromosome"/>
</dbReference>
<evidence type="ECO:0000256" key="7">
    <source>
        <dbReference type="SAM" id="SignalP"/>
    </source>
</evidence>
<dbReference type="EC" id="3.1.4.4" evidence="3"/>
<evidence type="ECO:0000256" key="4">
    <source>
        <dbReference type="ARBA" id="ARBA00022801"/>
    </source>
</evidence>
<sequence>MRLLFSAALAAMTLAPTPQPAGLLAEEPTFAGVRVFYGPGDGFGAVDGRLINDARRSIDMAAYVLTDRSLTTALGRAAMRGVKVRIYLDGEEMGRGASVVEEIADAPNVEVRRKGRSRDLMHLKSYQVDGRVLRSGSANFSVSGEIYQDNDLIVIESPQAAARFHQTFERLWSRPDNQRIGVR</sequence>